<evidence type="ECO:0000256" key="14">
    <source>
        <dbReference type="ARBA" id="ARBA00023295"/>
    </source>
</evidence>
<evidence type="ECO:0000256" key="15">
    <source>
        <dbReference type="ARBA" id="ARBA00093332"/>
    </source>
</evidence>
<keyword evidence="12" id="KW-0325">Glycoprotein</keyword>
<evidence type="ECO:0000256" key="16">
    <source>
        <dbReference type="ARBA" id="ARBA00093545"/>
    </source>
</evidence>
<dbReference type="PANTHER" id="PTHR11769:SF6">
    <property type="entry name" value="HYALURONIDASE-2"/>
    <property type="match status" value="1"/>
</dbReference>
<keyword evidence="9" id="KW-0472">Membrane</keyword>
<dbReference type="GO" id="GO:0031410">
    <property type="term" value="C:cytoplasmic vesicle"/>
    <property type="evidence" value="ECO:0007669"/>
    <property type="project" value="TreeGrafter"/>
</dbReference>
<dbReference type="FunFam" id="3.20.20.70:FF:000065">
    <property type="entry name" value="Hyaluronidase"/>
    <property type="match status" value="1"/>
</dbReference>
<dbReference type="GeneTree" id="ENSGT01020000230364"/>
<proteinExistence type="inferred from homology"/>
<comment type="subunit">
    <text evidence="16">Interacts with MST1R.</text>
</comment>
<keyword evidence="7 22" id="KW-0732">Signal</keyword>
<name>A0A3B5M6R8_9TELE</name>
<dbReference type="Proteomes" id="UP000261380">
    <property type="component" value="Unplaced"/>
</dbReference>
<dbReference type="GO" id="GO:0004415">
    <property type="term" value="F:hyalurononglucosaminidase activity"/>
    <property type="evidence" value="ECO:0007669"/>
    <property type="project" value="UniProtKB-UniRule"/>
</dbReference>
<dbReference type="STRING" id="32473.ENSXCOP00000019938"/>
<evidence type="ECO:0000256" key="18">
    <source>
        <dbReference type="PIRSR" id="PIRSR038193-1"/>
    </source>
</evidence>
<dbReference type="InterPro" id="IPR013785">
    <property type="entry name" value="Aldolase_TIM"/>
</dbReference>
<evidence type="ECO:0000256" key="12">
    <source>
        <dbReference type="ARBA" id="ARBA00023180"/>
    </source>
</evidence>
<dbReference type="GO" id="GO:0005975">
    <property type="term" value="P:carbohydrate metabolic process"/>
    <property type="evidence" value="ECO:0007669"/>
    <property type="project" value="UniProtKB-UniRule"/>
</dbReference>
<feature type="chain" id="PRO_5017217924" description="Hyaluronidase" evidence="22">
    <location>
        <begin position="25"/>
        <end position="477"/>
    </location>
</feature>
<evidence type="ECO:0000256" key="8">
    <source>
        <dbReference type="ARBA" id="ARBA00022801"/>
    </source>
</evidence>
<feature type="disulfide bond" evidence="20">
    <location>
        <begin position="215"/>
        <end position="231"/>
    </location>
</feature>
<evidence type="ECO:0000256" key="17">
    <source>
        <dbReference type="PIRNR" id="PIRNR038193"/>
    </source>
</evidence>
<evidence type="ECO:0000256" key="2">
    <source>
        <dbReference type="ARBA" id="ARBA00004609"/>
    </source>
</evidence>
<dbReference type="Gene3D" id="3.20.20.70">
    <property type="entry name" value="Aldolase class I"/>
    <property type="match status" value="1"/>
</dbReference>
<dbReference type="InterPro" id="IPR018155">
    <property type="entry name" value="Hyaluronidase"/>
</dbReference>
<keyword evidence="5" id="KW-0245">EGF-like domain</keyword>
<evidence type="ECO:0000256" key="4">
    <source>
        <dbReference type="ARBA" id="ARBA00022475"/>
    </source>
</evidence>
<sequence>RVPLQGEWRVIQLLIVLLWDGVCAPKVKPTTWPLYSKKPLLLAWNVPTQDCGSRHGVSLQLDQFQIVASPSKTLVRQNLTFFYPDRLGLYPYFKTDATPVRGGLPQIASLSQHLREMQKNVDKYIPNRGAVGLAVIDWEEWRPLWVRNYGRRHMYREQSFELARQKNPTWSDDHAIRAAQLEFEEAAKKFMLETLRRGNRLRPNTLWGFYLYPDCYNHNYMASLWGYKGQCPSYDMARNERLRWLWSESTALFPSIYMGKALRSSSPGRQFVRHRVREGIRLSSFGEEFSRPVFVYTRPIYNDHPEHLTEFDLVSTIGESVALGAAGIIMWGDVTHAKNKTTCSDLNAYLQGTLSQYLLNVSTAAELCSQTLCGSHGRCIRKRWDKDVYLHLNPLTHRIERRKGKLTVIGKLGDSDKVLLDKNFQCQWYKCFKEENKNIYYSNCLNKTNIILKKLIANEFKNSIYVCGTMKSEHIIT</sequence>
<dbReference type="GO" id="GO:0030214">
    <property type="term" value="P:hyaluronan catabolic process"/>
    <property type="evidence" value="ECO:0007669"/>
    <property type="project" value="TreeGrafter"/>
</dbReference>
<dbReference type="PRINTS" id="PR00846">
    <property type="entry name" value="GLHYDRLASE56"/>
</dbReference>
<evidence type="ECO:0000256" key="9">
    <source>
        <dbReference type="ARBA" id="ARBA00023136"/>
    </source>
</evidence>
<evidence type="ECO:0000256" key="6">
    <source>
        <dbReference type="ARBA" id="ARBA00022622"/>
    </source>
</evidence>
<evidence type="ECO:0000256" key="7">
    <source>
        <dbReference type="ARBA" id="ARBA00022729"/>
    </source>
</evidence>
<feature type="signal peptide" evidence="22">
    <location>
        <begin position="1"/>
        <end position="24"/>
    </location>
</feature>
<feature type="disulfide bond" evidence="20">
    <location>
        <begin position="368"/>
        <end position="379"/>
    </location>
</feature>
<evidence type="ECO:0000256" key="13">
    <source>
        <dbReference type="ARBA" id="ARBA00023288"/>
    </source>
</evidence>
<dbReference type="SUPFAM" id="SSF51445">
    <property type="entry name" value="(Trans)glycosidases"/>
    <property type="match status" value="1"/>
</dbReference>
<evidence type="ECO:0000256" key="3">
    <source>
        <dbReference type="ARBA" id="ARBA00008871"/>
    </source>
</evidence>
<dbReference type="InterPro" id="IPR017853">
    <property type="entry name" value="GH"/>
</dbReference>
<dbReference type="Pfam" id="PF01630">
    <property type="entry name" value="Glyco_hydro_56"/>
    <property type="match status" value="1"/>
</dbReference>
<keyword evidence="10 20" id="KW-1015">Disulfide bond</keyword>
<dbReference type="Ensembl" id="ENSXCOT00000020185.1">
    <property type="protein sequence ID" value="ENSXCOP00000019938.1"/>
    <property type="gene ID" value="ENSXCOG00000014975.1"/>
</dbReference>
<feature type="disulfide bond" evidence="20">
    <location>
        <begin position="51"/>
        <end position="343"/>
    </location>
</feature>
<dbReference type="PANTHER" id="PTHR11769">
    <property type="entry name" value="HYALURONIDASE"/>
    <property type="match status" value="1"/>
</dbReference>
<dbReference type="PIRSF" id="PIRSF038193">
    <property type="entry name" value="Hyaluronidase"/>
    <property type="match status" value="1"/>
</dbReference>
<evidence type="ECO:0000256" key="5">
    <source>
        <dbReference type="ARBA" id="ARBA00022536"/>
    </source>
</evidence>
<comment type="function">
    <text evidence="15">Catalyzes hyaluronan degradation into small fragments that are endocytosed and degraded in lysosomes by HYAL1 and exoglycosidases. Essential for the breakdown of extracellular matrix hyaluronan.</text>
</comment>
<keyword evidence="6" id="KW-0336">GPI-anchor</keyword>
<dbReference type="EC" id="3.2.1.35" evidence="21"/>
<feature type="disulfide bond" evidence="20">
    <location>
        <begin position="373"/>
        <end position="426"/>
    </location>
</feature>
<feature type="active site" description="Proton donor" evidence="18">
    <location>
        <position position="139"/>
    </location>
</feature>
<keyword evidence="14 21" id="KW-0326">Glycosidase</keyword>
<evidence type="ECO:0000256" key="22">
    <source>
        <dbReference type="SAM" id="SignalP"/>
    </source>
</evidence>
<evidence type="ECO:0000313" key="24">
    <source>
        <dbReference type="Proteomes" id="UP000261380"/>
    </source>
</evidence>
<evidence type="ECO:0000256" key="1">
    <source>
        <dbReference type="ARBA" id="ARBA00000251"/>
    </source>
</evidence>
<organism evidence="23 24">
    <name type="scientific">Xiphophorus couchianus</name>
    <name type="common">Monterrey platyfish</name>
    <dbReference type="NCBI Taxonomy" id="32473"/>
    <lineage>
        <taxon>Eukaryota</taxon>
        <taxon>Metazoa</taxon>
        <taxon>Chordata</taxon>
        <taxon>Craniata</taxon>
        <taxon>Vertebrata</taxon>
        <taxon>Euteleostomi</taxon>
        <taxon>Actinopterygii</taxon>
        <taxon>Neopterygii</taxon>
        <taxon>Teleostei</taxon>
        <taxon>Neoteleostei</taxon>
        <taxon>Acanthomorphata</taxon>
        <taxon>Ovalentaria</taxon>
        <taxon>Atherinomorphae</taxon>
        <taxon>Cyprinodontiformes</taxon>
        <taxon>Poeciliidae</taxon>
        <taxon>Poeciliinae</taxon>
        <taxon>Xiphophorus</taxon>
    </lineage>
</organism>
<accession>A0A3B5M6R8</accession>
<evidence type="ECO:0000256" key="11">
    <source>
        <dbReference type="ARBA" id="ARBA00023170"/>
    </source>
</evidence>
<evidence type="ECO:0000256" key="10">
    <source>
        <dbReference type="ARBA" id="ARBA00023157"/>
    </source>
</evidence>
<evidence type="ECO:0000256" key="20">
    <source>
        <dbReference type="PIRSR" id="PIRSR038193-3"/>
    </source>
</evidence>
<reference evidence="23" key="1">
    <citation type="submission" date="2025-08" db="UniProtKB">
        <authorList>
            <consortium name="Ensembl"/>
        </authorList>
    </citation>
    <scope>IDENTIFICATION</scope>
</reference>
<keyword evidence="13" id="KW-0449">Lipoprotein</keyword>
<evidence type="ECO:0000256" key="19">
    <source>
        <dbReference type="PIRSR" id="PIRSR038193-2"/>
    </source>
</evidence>
<keyword evidence="11" id="KW-0675">Receptor</keyword>
<dbReference type="GO" id="GO:0033906">
    <property type="term" value="F:hyaluronoglucuronidase activity"/>
    <property type="evidence" value="ECO:0007669"/>
    <property type="project" value="TreeGrafter"/>
</dbReference>
<evidence type="ECO:0000256" key="21">
    <source>
        <dbReference type="RuleBase" id="RU610713"/>
    </source>
</evidence>
<keyword evidence="24" id="KW-1185">Reference proteome</keyword>
<evidence type="ECO:0000313" key="23">
    <source>
        <dbReference type="Ensembl" id="ENSXCOP00000019938.1"/>
    </source>
</evidence>
<dbReference type="AlphaFoldDB" id="A0A3B5M6R8"/>
<reference evidence="23" key="2">
    <citation type="submission" date="2025-09" db="UniProtKB">
        <authorList>
            <consortium name="Ensembl"/>
        </authorList>
    </citation>
    <scope>IDENTIFICATION</scope>
</reference>
<keyword evidence="8 21" id="KW-0378">Hydrolase</keyword>
<feature type="glycosylation site" description="N-linked (GlcNAc...) asparagine" evidence="19">
    <location>
        <position position="360"/>
    </location>
</feature>
<keyword evidence="4" id="KW-1003">Cell membrane</keyword>
<comment type="similarity">
    <text evidence="3 17 21">Belongs to the glycosyl hydrolase 56 family.</text>
</comment>
<comment type="subcellular location">
    <subcellularLocation>
        <location evidence="2">Cell membrane</location>
        <topology evidence="2">Lipid-anchor</topology>
        <topology evidence="2">GPI-anchor</topology>
    </subcellularLocation>
</comment>
<dbReference type="GO" id="GO:0005886">
    <property type="term" value="C:plasma membrane"/>
    <property type="evidence" value="ECO:0007669"/>
    <property type="project" value="UniProtKB-SubCell"/>
</dbReference>
<protein>
    <recommendedName>
        <fullName evidence="21">Hyaluronidase</fullName>
        <ecNumber evidence="21">3.2.1.35</ecNumber>
    </recommendedName>
</protein>
<comment type="catalytic activity">
    <reaction evidence="1 21">
        <text>Random hydrolysis of (1-&gt;4)-linkages between N-acetyl-beta-D-glucosamine and D-glucuronate residues in hyaluronate.</text>
        <dbReference type="EC" id="3.2.1.35"/>
    </reaction>
</comment>
<dbReference type="GO" id="GO:0098552">
    <property type="term" value="C:side of membrane"/>
    <property type="evidence" value="ECO:0007669"/>
    <property type="project" value="UniProtKB-KW"/>
</dbReference>